<dbReference type="InterPro" id="IPR013108">
    <property type="entry name" value="Amidohydro_3"/>
</dbReference>
<dbReference type="AlphaFoldDB" id="A0A7W8DQ83"/>
<accession>A0A7W8DQ83</accession>
<feature type="region of interest" description="Disordered" evidence="1">
    <location>
        <begin position="168"/>
        <end position="187"/>
    </location>
</feature>
<feature type="domain" description="Amidohydrolase 3" evidence="2">
    <location>
        <begin position="58"/>
        <end position="539"/>
    </location>
</feature>
<proteinExistence type="predicted"/>
<evidence type="ECO:0000259" key="2">
    <source>
        <dbReference type="Pfam" id="PF07969"/>
    </source>
</evidence>
<evidence type="ECO:0000256" key="1">
    <source>
        <dbReference type="SAM" id="MobiDB-lite"/>
    </source>
</evidence>
<dbReference type="EMBL" id="JACHIF010000005">
    <property type="protein sequence ID" value="MBB5038509.1"/>
    <property type="molecule type" value="Genomic_DNA"/>
</dbReference>
<dbReference type="Gene3D" id="2.30.40.10">
    <property type="entry name" value="Urease, subunit C, domain 1"/>
    <property type="match status" value="1"/>
</dbReference>
<dbReference type="Pfam" id="PF07969">
    <property type="entry name" value="Amidohydro_3"/>
    <property type="match status" value="1"/>
</dbReference>
<protein>
    <recommendedName>
        <fullName evidence="2">Amidohydrolase 3 domain-containing protein</fullName>
    </recommendedName>
</protein>
<dbReference type="SUPFAM" id="SSF51338">
    <property type="entry name" value="Composite domain of metallo-dependent hydrolases"/>
    <property type="match status" value="1"/>
</dbReference>
<dbReference type="SUPFAM" id="SSF51556">
    <property type="entry name" value="Metallo-dependent hydrolases"/>
    <property type="match status" value="1"/>
</dbReference>
<dbReference type="RefSeq" id="WP_184209409.1">
    <property type="nucleotide sequence ID" value="NZ_JACHIF010000005.1"/>
</dbReference>
<evidence type="ECO:0000313" key="3">
    <source>
        <dbReference type="EMBL" id="MBB5038509.1"/>
    </source>
</evidence>
<evidence type="ECO:0000313" key="4">
    <source>
        <dbReference type="Proteomes" id="UP000534294"/>
    </source>
</evidence>
<keyword evidence="4" id="KW-1185">Reference proteome</keyword>
<dbReference type="Proteomes" id="UP000534294">
    <property type="component" value="Unassembled WGS sequence"/>
</dbReference>
<dbReference type="GO" id="GO:0016810">
    <property type="term" value="F:hydrolase activity, acting on carbon-nitrogen (but not peptide) bonds"/>
    <property type="evidence" value="ECO:0007669"/>
    <property type="project" value="InterPro"/>
</dbReference>
<dbReference type="Gene3D" id="3.20.20.140">
    <property type="entry name" value="Metal-dependent hydrolases"/>
    <property type="match status" value="1"/>
</dbReference>
<dbReference type="InterPro" id="IPR011059">
    <property type="entry name" value="Metal-dep_hydrolase_composite"/>
</dbReference>
<gene>
    <name evidence="3" type="ORF">HNQ64_002772</name>
</gene>
<dbReference type="CDD" id="cd01300">
    <property type="entry name" value="YtcJ_like"/>
    <property type="match status" value="1"/>
</dbReference>
<dbReference type="PANTHER" id="PTHR22642">
    <property type="entry name" value="IMIDAZOLONEPROPIONASE"/>
    <property type="match status" value="1"/>
</dbReference>
<dbReference type="InterPro" id="IPR032466">
    <property type="entry name" value="Metal_Hydrolase"/>
</dbReference>
<organism evidence="3 4">
    <name type="scientific">Prosthecobacter dejongeii</name>
    <dbReference type="NCBI Taxonomy" id="48465"/>
    <lineage>
        <taxon>Bacteria</taxon>
        <taxon>Pseudomonadati</taxon>
        <taxon>Verrucomicrobiota</taxon>
        <taxon>Verrucomicrobiia</taxon>
        <taxon>Verrucomicrobiales</taxon>
        <taxon>Verrucomicrobiaceae</taxon>
        <taxon>Prosthecobacter</taxon>
    </lineage>
</organism>
<reference evidence="3 4" key="1">
    <citation type="submission" date="2020-08" db="EMBL/GenBank/DDBJ databases">
        <title>Genomic Encyclopedia of Type Strains, Phase IV (KMG-IV): sequencing the most valuable type-strain genomes for metagenomic binning, comparative biology and taxonomic classification.</title>
        <authorList>
            <person name="Goeker M."/>
        </authorList>
    </citation>
    <scope>NUCLEOTIDE SEQUENCE [LARGE SCALE GENOMIC DNA]</scope>
    <source>
        <strain evidence="3 4">DSM 12251</strain>
    </source>
</reference>
<name>A0A7W8DQ83_9BACT</name>
<dbReference type="InterPro" id="IPR033932">
    <property type="entry name" value="YtcJ-like"/>
</dbReference>
<comment type="caution">
    <text evidence="3">The sequence shown here is derived from an EMBL/GenBank/DDBJ whole genome shotgun (WGS) entry which is preliminary data.</text>
</comment>
<dbReference type="PANTHER" id="PTHR22642:SF21">
    <property type="entry name" value="PERIPLASMIC PROTEIN"/>
    <property type="match status" value="1"/>
</dbReference>
<sequence length="616" mass="68774">MSLDTTTQADLILYNGRITTLDPAYPEARNMAIGGGRILGVDEGEEYADISTPQTRRIDLQGRRVVPGLYDSHLHVIRGGLNYNLELRWDGVSSVHDALALLKIQADRTPAPQWVRVVGGWSEFQFQERRMPTLEEINTAAPDTPVFILHLYCHAMLNRAALRAVGYDRNSPNPPGGEIQRDKNGDPTGLLIARPNAMILYATLAKGPKLPLEYQYNSTRHFMRELNRLGLTSVCDAGGGFQNYPDDYEVVTELHKRGELTLRIAYNLFTQNKGQEKADFARWIGMTQPDSGDDYYRVNGAGEMLVFSAADFEDFLEPRPDLPPTLETDLKEVVTLLAKNRWPFRLHATYEESITRFLNVFEEVNQEAPLEGLHWFFDHCETISDKNIERVKALGGGIAIQHRMAFQGEYFVDRYGAAAAERTPPVRRMLEMGVPVGAGTDATRVANYNPWNSLYWLVTGRTVGGLNLYPEKNCLTREEALRLYTQGSAWFSRDEEKKGVLKPGQLADLIVLSGDYFGVPEEEIKGLHSVLTLLGGRVVWADAEFKNQGPADLPVMPDWSPVAKFGGYGAPGFIRSERTVSFAPWAAPRTMQRSGPAPGPKPLGQLWGSGCDCFAF</sequence>
<dbReference type="Gene3D" id="3.10.310.70">
    <property type="match status" value="1"/>
</dbReference>